<evidence type="ECO:0008006" key="4">
    <source>
        <dbReference type="Google" id="ProtNLM"/>
    </source>
</evidence>
<proteinExistence type="predicted"/>
<evidence type="ECO:0000313" key="3">
    <source>
        <dbReference type="Proteomes" id="UP000293865"/>
    </source>
</evidence>
<dbReference type="RefSeq" id="WP_129519951.1">
    <property type="nucleotide sequence ID" value="NZ_SDPN01000007.1"/>
</dbReference>
<dbReference type="SUPFAM" id="SSF55144">
    <property type="entry name" value="LigT-like"/>
    <property type="match status" value="1"/>
</dbReference>
<evidence type="ECO:0000313" key="2">
    <source>
        <dbReference type="EMBL" id="RXZ72131.1"/>
    </source>
</evidence>
<dbReference type="Gene3D" id="3.90.1140.10">
    <property type="entry name" value="Cyclic phosphodiesterase"/>
    <property type="match status" value="1"/>
</dbReference>
<keyword evidence="3" id="KW-1185">Reference proteome</keyword>
<organism evidence="2 3">
    <name type="scientific">Agromyces albus</name>
    <dbReference type="NCBI Taxonomy" id="205332"/>
    <lineage>
        <taxon>Bacteria</taxon>
        <taxon>Bacillati</taxon>
        <taxon>Actinomycetota</taxon>
        <taxon>Actinomycetes</taxon>
        <taxon>Micrococcales</taxon>
        <taxon>Microbacteriaceae</taxon>
        <taxon>Agromyces</taxon>
    </lineage>
</organism>
<dbReference type="AlphaFoldDB" id="A0A4Q2L761"/>
<name>A0A4Q2L761_9MICO</name>
<dbReference type="Proteomes" id="UP000293865">
    <property type="component" value="Unassembled WGS sequence"/>
</dbReference>
<feature type="chain" id="PRO_5020728304" description="2'-5' RNA ligase family protein" evidence="1">
    <location>
        <begin position="18"/>
        <end position="163"/>
    </location>
</feature>
<dbReference type="EMBL" id="SDPN01000007">
    <property type="protein sequence ID" value="RXZ72131.1"/>
    <property type="molecule type" value="Genomic_DNA"/>
</dbReference>
<accession>A0A4Q2L761</accession>
<sequence>MARFVVVLPLVPLAAGAEFTVAEWPLHVTLVEPFSTELPPPAVAAIIGRLAEQATAVRASGGEDAAFGRRHDVPVTLVRDGGELEALRSRAIDALREAGVGVDHVREEYRPHVSHKQNRRLRWGERVELGTLALIDMHPNAGSHHRSVIAAWQLGAAASVAPE</sequence>
<dbReference type="InterPro" id="IPR009097">
    <property type="entry name" value="Cyclic_Pdiesterase"/>
</dbReference>
<keyword evidence="1" id="KW-0732">Signal</keyword>
<protein>
    <recommendedName>
        <fullName evidence="4">2'-5' RNA ligase family protein</fullName>
    </recommendedName>
</protein>
<dbReference type="OrthoDB" id="5125415at2"/>
<feature type="signal peptide" evidence="1">
    <location>
        <begin position="1"/>
        <end position="17"/>
    </location>
</feature>
<comment type="caution">
    <text evidence="2">The sequence shown here is derived from an EMBL/GenBank/DDBJ whole genome shotgun (WGS) entry which is preliminary data.</text>
</comment>
<reference evidence="2 3" key="1">
    <citation type="submission" date="2019-01" db="EMBL/GenBank/DDBJ databases">
        <title>Agromyces.</title>
        <authorList>
            <person name="Li J."/>
        </authorList>
    </citation>
    <scope>NUCLEOTIDE SEQUENCE [LARGE SCALE GENOMIC DNA]</scope>
    <source>
        <strain evidence="2 3">DSM 15934</strain>
    </source>
</reference>
<dbReference type="Pfam" id="PF13563">
    <property type="entry name" value="2_5_RNA_ligase2"/>
    <property type="match status" value="1"/>
</dbReference>
<gene>
    <name evidence="2" type="ORF">ESP51_05820</name>
</gene>
<evidence type="ECO:0000256" key="1">
    <source>
        <dbReference type="SAM" id="SignalP"/>
    </source>
</evidence>